<dbReference type="AlphaFoldDB" id="A0A8B3FSZ0"/>
<evidence type="ECO:0000256" key="4">
    <source>
        <dbReference type="ARBA" id="ARBA00022490"/>
    </source>
</evidence>
<dbReference type="PANTHER" id="PTHR33602:SF1">
    <property type="entry name" value="REGULATORY PROTEIN RECX FAMILY PROTEIN"/>
    <property type="match status" value="1"/>
</dbReference>
<comment type="function">
    <text evidence="5">Modulates RecA activity.</text>
</comment>
<reference evidence="10 11" key="1">
    <citation type="submission" date="2018-10" db="EMBL/GenBank/DDBJ databases">
        <title>Propionibacterium australiense Genome Sequencing and Assembly.</title>
        <authorList>
            <person name="Bernier A.-M."/>
            <person name="Bernard K."/>
        </authorList>
    </citation>
    <scope>NUCLEOTIDE SEQUENCE [LARGE SCALE GENOMIC DNA]</scope>
    <source>
        <strain evidence="10 11">NML98A078</strain>
    </source>
</reference>
<organism evidence="10 11">
    <name type="scientific">Propionibacterium australiense</name>
    <dbReference type="NCBI Taxonomy" id="119981"/>
    <lineage>
        <taxon>Bacteria</taxon>
        <taxon>Bacillati</taxon>
        <taxon>Actinomycetota</taxon>
        <taxon>Actinomycetes</taxon>
        <taxon>Propionibacteriales</taxon>
        <taxon>Propionibacteriaceae</taxon>
        <taxon>Propionibacterium</taxon>
    </lineage>
</organism>
<dbReference type="HAMAP" id="MF_01114">
    <property type="entry name" value="RecX"/>
    <property type="match status" value="1"/>
</dbReference>
<dbReference type="Pfam" id="PF21981">
    <property type="entry name" value="RecX_HTH3"/>
    <property type="match status" value="1"/>
</dbReference>
<proteinExistence type="inferred from homology"/>
<evidence type="ECO:0000256" key="5">
    <source>
        <dbReference type="HAMAP-Rule" id="MF_01114"/>
    </source>
</evidence>
<feature type="domain" description="RecX first three-helical" evidence="9">
    <location>
        <begin position="29"/>
        <end position="69"/>
    </location>
</feature>
<feature type="region of interest" description="Disordered" evidence="6">
    <location>
        <begin position="1"/>
        <end position="25"/>
    </location>
</feature>
<evidence type="ECO:0000313" key="10">
    <source>
        <dbReference type="EMBL" id="RLP12926.1"/>
    </source>
</evidence>
<evidence type="ECO:0000256" key="2">
    <source>
        <dbReference type="ARBA" id="ARBA00009695"/>
    </source>
</evidence>
<comment type="subcellular location">
    <subcellularLocation>
        <location evidence="1 5">Cytoplasm</location>
    </subcellularLocation>
</comment>
<feature type="compositionally biased region" description="Acidic residues" evidence="6">
    <location>
        <begin position="16"/>
        <end position="25"/>
    </location>
</feature>
<dbReference type="InterPro" id="IPR036388">
    <property type="entry name" value="WH-like_DNA-bd_sf"/>
</dbReference>
<sequence length="179" mass="19793">MSAVTGGPVPQRSDDPDRDEADADPVEIAREIALRRLEQRDYSRGELSEYLVRRRGCDQGVADELLDRLEAVGLVDDRRFALAWAQSRRRSRKLSLSAIARELQAKRVSAEIIAETLSASDQDGEAETALALARSKARAMRGLDRPIAYRRLAAALARRGYAPSVSFDAVDRALAELDD</sequence>
<dbReference type="Pfam" id="PF02631">
    <property type="entry name" value="RecX_HTH2"/>
    <property type="match status" value="1"/>
</dbReference>
<dbReference type="Gene3D" id="1.10.10.10">
    <property type="entry name" value="Winged helix-like DNA-binding domain superfamily/Winged helix DNA-binding domain"/>
    <property type="match status" value="2"/>
</dbReference>
<evidence type="ECO:0000256" key="1">
    <source>
        <dbReference type="ARBA" id="ARBA00004496"/>
    </source>
</evidence>
<evidence type="ECO:0000256" key="6">
    <source>
        <dbReference type="SAM" id="MobiDB-lite"/>
    </source>
</evidence>
<dbReference type="InterPro" id="IPR053924">
    <property type="entry name" value="RecX_HTH_2nd"/>
</dbReference>
<comment type="similarity">
    <text evidence="2 5">Belongs to the RecX family.</text>
</comment>
<dbReference type="EMBL" id="RCIW01000001">
    <property type="protein sequence ID" value="RLP12926.1"/>
    <property type="molecule type" value="Genomic_DNA"/>
</dbReference>
<evidence type="ECO:0000256" key="3">
    <source>
        <dbReference type="ARBA" id="ARBA00018111"/>
    </source>
</evidence>
<dbReference type="GO" id="GO:0005737">
    <property type="term" value="C:cytoplasm"/>
    <property type="evidence" value="ECO:0007669"/>
    <property type="project" value="UniProtKB-SubCell"/>
</dbReference>
<dbReference type="InterPro" id="IPR053925">
    <property type="entry name" value="RecX_HTH_3rd"/>
</dbReference>
<dbReference type="PANTHER" id="PTHR33602">
    <property type="entry name" value="REGULATORY PROTEIN RECX FAMILY PROTEIN"/>
    <property type="match status" value="1"/>
</dbReference>
<evidence type="ECO:0000259" key="8">
    <source>
        <dbReference type="Pfam" id="PF21981"/>
    </source>
</evidence>
<dbReference type="InterPro" id="IPR003783">
    <property type="entry name" value="Regulatory_RecX"/>
</dbReference>
<keyword evidence="4 5" id="KW-0963">Cytoplasm</keyword>
<dbReference type="InterPro" id="IPR053926">
    <property type="entry name" value="RecX_HTH_1st"/>
</dbReference>
<accession>A0A8B3FSZ0</accession>
<dbReference type="OrthoDB" id="5244465at2"/>
<evidence type="ECO:0000313" key="11">
    <source>
        <dbReference type="Proteomes" id="UP000279336"/>
    </source>
</evidence>
<dbReference type="GO" id="GO:0006282">
    <property type="term" value="P:regulation of DNA repair"/>
    <property type="evidence" value="ECO:0007669"/>
    <property type="project" value="UniProtKB-UniRule"/>
</dbReference>
<protein>
    <recommendedName>
        <fullName evidence="3 5">Regulatory protein RecX</fullName>
    </recommendedName>
</protein>
<gene>
    <name evidence="5" type="primary">recX</name>
    <name evidence="10" type="ORF">D7U36_00375</name>
</gene>
<comment type="caution">
    <text evidence="10">The sequence shown here is derived from an EMBL/GenBank/DDBJ whole genome shotgun (WGS) entry which is preliminary data.</text>
</comment>
<feature type="domain" description="RecX second three-helical" evidence="7">
    <location>
        <begin position="76"/>
        <end position="117"/>
    </location>
</feature>
<evidence type="ECO:0000259" key="9">
    <source>
        <dbReference type="Pfam" id="PF21982"/>
    </source>
</evidence>
<name>A0A8B3FSZ0_9ACTN</name>
<feature type="domain" description="RecX third three-helical" evidence="8">
    <location>
        <begin position="125"/>
        <end position="169"/>
    </location>
</feature>
<evidence type="ECO:0000259" key="7">
    <source>
        <dbReference type="Pfam" id="PF02631"/>
    </source>
</evidence>
<dbReference type="Pfam" id="PF21982">
    <property type="entry name" value="RecX_HTH1"/>
    <property type="match status" value="1"/>
</dbReference>
<dbReference type="Proteomes" id="UP000279336">
    <property type="component" value="Unassembled WGS sequence"/>
</dbReference>